<dbReference type="SUPFAM" id="SSF49777">
    <property type="entry name" value="PEBP-like"/>
    <property type="match status" value="1"/>
</dbReference>
<dbReference type="Proteomes" id="UP001303160">
    <property type="component" value="Unassembled WGS sequence"/>
</dbReference>
<dbReference type="Gene3D" id="3.90.280.10">
    <property type="entry name" value="PEBP-like"/>
    <property type="match status" value="1"/>
</dbReference>
<dbReference type="AlphaFoldDB" id="A0AAN7AW93"/>
<comment type="subcellular location">
    <subcellularLocation>
        <location evidence="1">Mitochondrion</location>
    </subcellularLocation>
</comment>
<dbReference type="PANTHER" id="PTHR11362:SF82">
    <property type="entry name" value="PHOSPHATIDYLETHANOLAMINE-BINDING PROTEIN 4"/>
    <property type="match status" value="1"/>
</dbReference>
<comment type="similarity">
    <text evidence="4">Belongs to the phosphatidylethanolamine-binding protein family. Mitochondrion-specific ribosomal protein mL38 subfamily.</text>
</comment>
<keyword evidence="8" id="KW-1185">Reference proteome</keyword>
<gene>
    <name evidence="7" type="ORF">QBC40DRAFT_274163</name>
</gene>
<evidence type="ECO:0000256" key="2">
    <source>
        <dbReference type="ARBA" id="ARBA00023128"/>
    </source>
</evidence>
<organism evidence="7 8">
    <name type="scientific">Triangularia verruculosa</name>
    <dbReference type="NCBI Taxonomy" id="2587418"/>
    <lineage>
        <taxon>Eukaryota</taxon>
        <taxon>Fungi</taxon>
        <taxon>Dikarya</taxon>
        <taxon>Ascomycota</taxon>
        <taxon>Pezizomycotina</taxon>
        <taxon>Sordariomycetes</taxon>
        <taxon>Sordariomycetidae</taxon>
        <taxon>Sordariales</taxon>
        <taxon>Podosporaceae</taxon>
        <taxon>Triangularia</taxon>
    </lineage>
</organism>
<reference evidence="7" key="2">
    <citation type="submission" date="2023-05" db="EMBL/GenBank/DDBJ databases">
        <authorList>
            <consortium name="Lawrence Berkeley National Laboratory"/>
            <person name="Steindorff A."/>
            <person name="Hensen N."/>
            <person name="Bonometti L."/>
            <person name="Westerberg I."/>
            <person name="Brannstrom I.O."/>
            <person name="Guillou S."/>
            <person name="Cros-Aarteil S."/>
            <person name="Calhoun S."/>
            <person name="Haridas S."/>
            <person name="Kuo A."/>
            <person name="Mondo S."/>
            <person name="Pangilinan J."/>
            <person name="Riley R."/>
            <person name="Labutti K."/>
            <person name="Andreopoulos B."/>
            <person name="Lipzen A."/>
            <person name="Chen C."/>
            <person name="Yanf M."/>
            <person name="Daum C."/>
            <person name="Ng V."/>
            <person name="Clum A."/>
            <person name="Ohm R."/>
            <person name="Martin F."/>
            <person name="Silar P."/>
            <person name="Natvig D."/>
            <person name="Lalanne C."/>
            <person name="Gautier V."/>
            <person name="Ament-Velasquez S.L."/>
            <person name="Kruys A."/>
            <person name="Hutchinson M.I."/>
            <person name="Powell A.J."/>
            <person name="Barry K."/>
            <person name="Miller A.N."/>
            <person name="Grigoriev I.V."/>
            <person name="Debuchy R."/>
            <person name="Gladieux P."/>
            <person name="Thoren M.H."/>
            <person name="Johannesson H."/>
        </authorList>
    </citation>
    <scope>NUCLEOTIDE SEQUENCE</scope>
    <source>
        <strain evidence="7">CBS 315.58</strain>
    </source>
</reference>
<dbReference type="InterPro" id="IPR008914">
    <property type="entry name" value="PEBP"/>
</dbReference>
<sequence>MSGTQHVCRPLVRSLRQATSTTATCQSRPIIAAIRQFSSTPSRSDETTTTTTAAGADAQKLAADAVVLGKKKASEITVIKQGSEEELAKLLSPELGSRRRRAAIATTGDIPFEQLPYQCFQEARRVLAKDREEKIAKIKAELARIKRIEATDPSTYRGGEEFKQKRLESLRKHVEELKIQADINDPMVKRKFEDGQGDMNKPIYRYLAERKWRSMDYKIITQRISQFNIVPDILPKFDPTMDVKMTFRGYKAPPGAILDSLITESGPPNLRLQVFNSGERLLSVVVMDSDVPNPETDSFARRLHFLVTNIPWSPASTSLNLHRLNSKGESPSPEDGTLAIPWLPPTAQKGAPYHRLSVFVLEHNKNQPLDLAKLKETYANRDGFSLKSFRDKFDLNPVGFTLFRSVWDEHTAEVMARHNIPGADVEFKQERVRSLKPPKKARGWEAKRQKPKYKSLWKYSKRIKGLKY</sequence>
<dbReference type="EMBL" id="MU863887">
    <property type="protein sequence ID" value="KAK4203646.1"/>
    <property type="molecule type" value="Genomic_DNA"/>
</dbReference>
<dbReference type="Gene3D" id="1.20.58.1180">
    <property type="match status" value="1"/>
</dbReference>
<evidence type="ECO:0000256" key="6">
    <source>
        <dbReference type="SAM" id="Coils"/>
    </source>
</evidence>
<dbReference type="PANTHER" id="PTHR11362">
    <property type="entry name" value="PHOSPHATIDYLETHANOLAMINE-BINDING PROTEIN"/>
    <property type="match status" value="1"/>
</dbReference>
<keyword evidence="2" id="KW-0496">Mitochondrion</keyword>
<comment type="caution">
    <text evidence="7">The sequence shown here is derived from an EMBL/GenBank/DDBJ whole genome shotgun (WGS) entry which is preliminary data.</text>
</comment>
<dbReference type="FunFam" id="3.90.280.10:FF:000004">
    <property type="entry name" value="Mitochondrial large ribosomal subunit YmL35"/>
    <property type="match status" value="1"/>
</dbReference>
<proteinExistence type="inferred from homology"/>
<dbReference type="InterPro" id="IPR035810">
    <property type="entry name" value="PEBP_euk"/>
</dbReference>
<protein>
    <recommendedName>
        <fullName evidence="5">Large ribosomal subunit protein mL38</fullName>
    </recommendedName>
</protein>
<keyword evidence="6" id="KW-0175">Coiled coil</keyword>
<dbReference type="GO" id="GO:0005739">
    <property type="term" value="C:mitochondrion"/>
    <property type="evidence" value="ECO:0007669"/>
    <property type="project" value="UniProtKB-SubCell"/>
</dbReference>
<evidence type="ECO:0000313" key="7">
    <source>
        <dbReference type="EMBL" id="KAK4203646.1"/>
    </source>
</evidence>
<dbReference type="InterPro" id="IPR036610">
    <property type="entry name" value="PEBP-like_sf"/>
</dbReference>
<evidence type="ECO:0000256" key="3">
    <source>
        <dbReference type="ARBA" id="ARBA00037226"/>
    </source>
</evidence>
<reference evidence="7" key="1">
    <citation type="journal article" date="2023" name="Mol. Phylogenet. Evol.">
        <title>Genome-scale phylogeny and comparative genomics of the fungal order Sordariales.</title>
        <authorList>
            <person name="Hensen N."/>
            <person name="Bonometti L."/>
            <person name="Westerberg I."/>
            <person name="Brannstrom I.O."/>
            <person name="Guillou S."/>
            <person name="Cros-Aarteil S."/>
            <person name="Calhoun S."/>
            <person name="Haridas S."/>
            <person name="Kuo A."/>
            <person name="Mondo S."/>
            <person name="Pangilinan J."/>
            <person name="Riley R."/>
            <person name="LaButti K."/>
            <person name="Andreopoulos B."/>
            <person name="Lipzen A."/>
            <person name="Chen C."/>
            <person name="Yan M."/>
            <person name="Daum C."/>
            <person name="Ng V."/>
            <person name="Clum A."/>
            <person name="Steindorff A."/>
            <person name="Ohm R.A."/>
            <person name="Martin F."/>
            <person name="Silar P."/>
            <person name="Natvig D.O."/>
            <person name="Lalanne C."/>
            <person name="Gautier V."/>
            <person name="Ament-Velasquez S.L."/>
            <person name="Kruys A."/>
            <person name="Hutchinson M.I."/>
            <person name="Powell A.J."/>
            <person name="Barry K."/>
            <person name="Miller A.N."/>
            <person name="Grigoriev I.V."/>
            <person name="Debuchy R."/>
            <person name="Gladieux P."/>
            <person name="Hiltunen Thoren M."/>
            <person name="Johannesson H."/>
        </authorList>
    </citation>
    <scope>NUCLEOTIDE SEQUENCE</scope>
    <source>
        <strain evidence="7">CBS 315.58</strain>
    </source>
</reference>
<dbReference type="CDD" id="cd00866">
    <property type="entry name" value="PEBP_euk"/>
    <property type="match status" value="1"/>
</dbReference>
<accession>A0AAN7AW93</accession>
<dbReference type="Pfam" id="PF01161">
    <property type="entry name" value="PBP"/>
    <property type="match status" value="1"/>
</dbReference>
<evidence type="ECO:0000256" key="5">
    <source>
        <dbReference type="ARBA" id="ARBA00039444"/>
    </source>
</evidence>
<evidence type="ECO:0000256" key="4">
    <source>
        <dbReference type="ARBA" id="ARBA00038016"/>
    </source>
</evidence>
<evidence type="ECO:0000256" key="1">
    <source>
        <dbReference type="ARBA" id="ARBA00004173"/>
    </source>
</evidence>
<feature type="coiled-coil region" evidence="6">
    <location>
        <begin position="128"/>
        <end position="180"/>
    </location>
</feature>
<evidence type="ECO:0000313" key="8">
    <source>
        <dbReference type="Proteomes" id="UP001303160"/>
    </source>
</evidence>
<comment type="function">
    <text evidence="3">Component of the mitochondrial ribosome (mitoribosome), a dedicated translation machinery responsible for the synthesis of mitochondrial genome-encoded proteins, including at least some of the essential transmembrane subunits of the mitochondrial respiratory chain. The mitoribosomes are attached to the mitochondrial inner membrane and translation products are cotranslationally integrated into the membrane.</text>
</comment>
<name>A0AAN7AW93_9PEZI</name>